<proteinExistence type="predicted"/>
<keyword evidence="1" id="KW-1133">Transmembrane helix</keyword>
<reference evidence="2 3" key="1">
    <citation type="submission" date="2015-04" db="EMBL/GenBank/DDBJ databases">
        <authorList>
            <consortium name="Pathogen Informatics"/>
        </authorList>
    </citation>
    <scope>NUCLEOTIDE SEQUENCE [LARGE SCALE GENOMIC DNA]</scope>
    <source>
        <strain evidence="2 3">SGS1</strain>
    </source>
</reference>
<keyword evidence="1" id="KW-0472">Membrane</keyword>
<sequence>MSESNNKILKAEIGKIKSSDLELFKNVLIPFNGSVEDYNEENEIAVVQFKTGIEKKHLEGLGNYIVKPIQFDLIETKDQNLRKRNINFIYDRIIIDEHDIINIFLNITLLAPVIFVLLSLLILSSIF</sequence>
<feature type="transmembrane region" description="Helical" evidence="1">
    <location>
        <begin position="103"/>
        <end position="126"/>
    </location>
</feature>
<dbReference type="KEGG" id="prel:PRELSG_0800700"/>
<dbReference type="VEuPathDB" id="PlasmoDB:PRELSG_0800700"/>
<keyword evidence="1" id="KW-0812">Transmembrane</keyword>
<protein>
    <submittedName>
        <fullName evidence="2">Uncharacterized protein</fullName>
    </submittedName>
</protein>
<dbReference type="OrthoDB" id="391710at2759"/>
<evidence type="ECO:0000313" key="3">
    <source>
        <dbReference type="Proteomes" id="UP000220158"/>
    </source>
</evidence>
<keyword evidence="3" id="KW-1185">Reference proteome</keyword>
<accession>A0A1J1H7L5</accession>
<dbReference type="GeneID" id="39735683"/>
<gene>
    <name evidence="2" type="ORF">PRELSG_0800700</name>
</gene>
<dbReference type="AlphaFoldDB" id="A0A1J1H7L5"/>
<dbReference type="Proteomes" id="UP000220158">
    <property type="component" value="Chromosome 8"/>
</dbReference>
<name>A0A1J1H7L5_PLARL</name>
<evidence type="ECO:0000256" key="1">
    <source>
        <dbReference type="SAM" id="Phobius"/>
    </source>
</evidence>
<evidence type="ECO:0000313" key="2">
    <source>
        <dbReference type="EMBL" id="CRG99581.1"/>
    </source>
</evidence>
<dbReference type="EMBL" id="LN835303">
    <property type="protein sequence ID" value="CRG99581.1"/>
    <property type="molecule type" value="Genomic_DNA"/>
</dbReference>
<organism evidence="2 3">
    <name type="scientific">Plasmodium relictum</name>
    <dbReference type="NCBI Taxonomy" id="85471"/>
    <lineage>
        <taxon>Eukaryota</taxon>
        <taxon>Sar</taxon>
        <taxon>Alveolata</taxon>
        <taxon>Apicomplexa</taxon>
        <taxon>Aconoidasida</taxon>
        <taxon>Haemosporida</taxon>
        <taxon>Plasmodiidae</taxon>
        <taxon>Plasmodium</taxon>
        <taxon>Plasmodium (Haemamoeba)</taxon>
    </lineage>
</organism>
<dbReference type="RefSeq" id="XP_028532586.1">
    <property type="nucleotide sequence ID" value="XM_028676059.1"/>
</dbReference>
<dbReference type="OMA" id="DEHDIIK"/>